<evidence type="ECO:0000313" key="1">
    <source>
        <dbReference type="EMBL" id="WYW15817.1"/>
    </source>
</evidence>
<name>A0ACD5B987_9PSEU</name>
<proteinExistence type="predicted"/>
<dbReference type="Proteomes" id="UP001456344">
    <property type="component" value="Chromosome"/>
</dbReference>
<accession>A0ACD5B987</accession>
<organism evidence="1 2">
    <name type="scientific">Amycolatopsis coloradensis</name>
    <dbReference type="NCBI Taxonomy" id="76021"/>
    <lineage>
        <taxon>Bacteria</taxon>
        <taxon>Bacillati</taxon>
        <taxon>Actinomycetota</taxon>
        <taxon>Actinomycetes</taxon>
        <taxon>Pseudonocardiales</taxon>
        <taxon>Pseudonocardiaceae</taxon>
        <taxon>Amycolatopsis</taxon>
    </lineage>
</organism>
<protein>
    <submittedName>
        <fullName evidence="1">CDP-diacylglycerol--serine O-phosphatidyltransferase</fullName>
        <ecNumber evidence="1">2.7.8.8</ecNumber>
    </submittedName>
</protein>
<dbReference type="EC" id="2.7.8.8" evidence="1"/>
<keyword evidence="2" id="KW-1185">Reference proteome</keyword>
<evidence type="ECO:0000313" key="2">
    <source>
        <dbReference type="Proteomes" id="UP001456344"/>
    </source>
</evidence>
<gene>
    <name evidence="1" type="primary">pssA</name>
    <name evidence="1" type="ORF">LCL61_09645</name>
</gene>
<dbReference type="EMBL" id="CP150484">
    <property type="protein sequence ID" value="WYW15817.1"/>
    <property type="molecule type" value="Genomic_DNA"/>
</dbReference>
<reference evidence="1" key="1">
    <citation type="submission" date="2023-10" db="EMBL/GenBank/DDBJ databases">
        <title>Whole genome sequencing of actinobacterial strain Amycolatopsis sp. (BCA-696) identifies the underlying plant growth-promoting genes.</title>
        <authorList>
            <person name="Gandham P."/>
            <person name="Vadla N."/>
            <person name="Saji A."/>
            <person name="Srinivas V."/>
            <person name="Ruperao P."/>
            <person name="Selvanayagam S."/>
            <person name="Saxena R.K."/>
            <person name="Rathore A."/>
            <person name="Gopalakrishnan S."/>
            <person name="Thakur V."/>
        </authorList>
    </citation>
    <scope>NUCLEOTIDE SEQUENCE</scope>
    <source>
        <strain evidence="1">BCA-696</strain>
    </source>
</reference>
<keyword evidence="1" id="KW-0808">Transferase</keyword>
<sequence>MVRVTTPGVRLLPNAITVLALCAGLSSVQFALIGNYPMAIASIGIAAVLDSLDGRIARLLDATSKMGQELDSLSDGISFGVAPALVLYVWHAEGERIGWVASLIFAVCMILRLARFNTLIEDTEQPPYAGEFFVGVPAPAGGLLAMLPLILELQFGQGWWSHQYVVWVWTIAVAALLISRIPTLSLKTVKAPPKAIAPLLVGVGLLAAAIIQFPLVALAIALVLYLAHIPYSVYRQRWLANHPEAWMAPPRERRAIRRRSSRRRLGLRPPLRRVVAGAAQRVRLQRGEQHVARTPRTISTDKDRDNGRGPRRRSWRRGQPCPRGSQTCYQRVSSSPWSCGRTS</sequence>